<comment type="caution">
    <text evidence="1">The sequence shown here is derived from an EMBL/GenBank/DDBJ whole genome shotgun (WGS) entry which is preliminary data.</text>
</comment>
<name>A0ABS7CHX2_9BACL</name>
<evidence type="ECO:0000313" key="1">
    <source>
        <dbReference type="EMBL" id="MBW7460532.1"/>
    </source>
</evidence>
<evidence type="ECO:0000313" key="2">
    <source>
        <dbReference type="Proteomes" id="UP001519887"/>
    </source>
</evidence>
<proteinExistence type="predicted"/>
<dbReference type="RefSeq" id="WP_210037543.1">
    <property type="nucleotide sequence ID" value="NZ_JBHLVU010000004.1"/>
</dbReference>
<reference evidence="1 2" key="1">
    <citation type="submission" date="2021-07" db="EMBL/GenBank/DDBJ databases">
        <title>Paenibacillus radiodurans sp. nov., isolated from the southeastern edge of Tengger Desert.</title>
        <authorList>
            <person name="Zhang G."/>
        </authorList>
    </citation>
    <scope>NUCLEOTIDE SEQUENCE [LARGE SCALE GENOMIC DNA]</scope>
    <source>
        <strain evidence="1 2">CCM 7311</strain>
    </source>
</reference>
<dbReference type="Proteomes" id="UP001519887">
    <property type="component" value="Unassembled WGS sequence"/>
</dbReference>
<keyword evidence="2" id="KW-1185">Reference proteome</keyword>
<sequence length="100" mass="11250">MTVKRQQVLFLCLTNPELSSKTVAWALYDGASAEGDSRMETGDSAIPPYDSVLDAMRDGWKVIQAPQLPYFMYGHENETGHLPWEYLLEREVGINGQQGE</sequence>
<gene>
    <name evidence="1" type="ORF">K0U00_41360</name>
</gene>
<dbReference type="EMBL" id="JAHZIK010002287">
    <property type="protein sequence ID" value="MBW7460532.1"/>
    <property type="molecule type" value="Genomic_DNA"/>
</dbReference>
<organism evidence="1 2">
    <name type="scientific">Paenibacillus sepulcri</name>
    <dbReference type="NCBI Taxonomy" id="359917"/>
    <lineage>
        <taxon>Bacteria</taxon>
        <taxon>Bacillati</taxon>
        <taxon>Bacillota</taxon>
        <taxon>Bacilli</taxon>
        <taxon>Bacillales</taxon>
        <taxon>Paenibacillaceae</taxon>
        <taxon>Paenibacillus</taxon>
    </lineage>
</organism>
<accession>A0ABS7CHX2</accession>
<protein>
    <submittedName>
        <fullName evidence="1">Uncharacterized protein</fullName>
    </submittedName>
</protein>